<comment type="subunit">
    <text evidence="5 9">Homododecamer.</text>
</comment>
<dbReference type="GO" id="GO:0008652">
    <property type="term" value="P:amino acid biosynthetic process"/>
    <property type="evidence" value="ECO:0007669"/>
    <property type="project" value="UniProtKB-KW"/>
</dbReference>
<evidence type="ECO:0000256" key="7">
    <source>
        <dbReference type="ARBA" id="ARBA00023141"/>
    </source>
</evidence>
<sequence length="147" mass="15384">MISVLVLNGPNLNLLGTRQPEVYGSVTLADVEDLCRNHGATVGLDVTCLQSNHEGVLIDAIHEAKGVHGGIVMNAGAFTHTSVAIMDAIASVELPVVEVHLSNIHAREEFRHKSFVAPVALGQIAGFGATSYVLALDALAKHLGSEA</sequence>
<evidence type="ECO:0000256" key="4">
    <source>
        <dbReference type="ARBA" id="ARBA00011037"/>
    </source>
</evidence>
<dbReference type="AlphaFoldDB" id="A0A1I6H613"/>
<feature type="active site" description="Proton acceptor" evidence="9 10">
    <location>
        <position position="23"/>
    </location>
</feature>
<dbReference type="Gene3D" id="3.40.50.9100">
    <property type="entry name" value="Dehydroquinase, class II"/>
    <property type="match status" value="1"/>
</dbReference>
<comment type="catalytic activity">
    <reaction evidence="1 9">
        <text>3-dehydroquinate = 3-dehydroshikimate + H2O</text>
        <dbReference type="Rhea" id="RHEA:21096"/>
        <dbReference type="ChEBI" id="CHEBI:15377"/>
        <dbReference type="ChEBI" id="CHEBI:16630"/>
        <dbReference type="ChEBI" id="CHEBI:32364"/>
        <dbReference type="EC" id="4.2.1.10"/>
    </reaction>
</comment>
<proteinExistence type="inferred from homology"/>
<dbReference type="GO" id="GO:0009423">
    <property type="term" value="P:chorismate biosynthetic process"/>
    <property type="evidence" value="ECO:0007669"/>
    <property type="project" value="UniProtKB-UniRule"/>
</dbReference>
<keyword evidence="9" id="KW-0028">Amino-acid biosynthesis</keyword>
<comment type="pathway">
    <text evidence="3 9">Metabolic intermediate biosynthesis; chorismate biosynthesis; chorismate from D-erythrose 4-phosphate and phosphoenolpyruvate: step 3/7.</text>
</comment>
<reference evidence="14" key="1">
    <citation type="submission" date="2016-10" db="EMBL/GenBank/DDBJ databases">
        <authorList>
            <person name="Varghese N."/>
            <person name="Submissions S."/>
        </authorList>
    </citation>
    <scope>NUCLEOTIDE SEQUENCE [LARGE SCALE GENOMIC DNA]</scope>
    <source>
        <strain evidence="14">DSM 26921</strain>
    </source>
</reference>
<accession>A0A1I6H613</accession>
<dbReference type="Proteomes" id="UP000199658">
    <property type="component" value="Unassembled WGS sequence"/>
</dbReference>
<evidence type="ECO:0000313" key="14">
    <source>
        <dbReference type="Proteomes" id="UP000199658"/>
    </source>
</evidence>
<dbReference type="NCBIfam" id="NF003805">
    <property type="entry name" value="PRK05395.1-2"/>
    <property type="match status" value="1"/>
</dbReference>
<comment type="function">
    <text evidence="2 9">Catalyzes a trans-dehydration via an enolate intermediate.</text>
</comment>
<dbReference type="PANTHER" id="PTHR21272">
    <property type="entry name" value="CATABOLIC 3-DEHYDROQUINASE"/>
    <property type="match status" value="1"/>
</dbReference>
<feature type="binding site" evidence="9 11">
    <location>
        <position position="74"/>
    </location>
    <ligand>
        <name>substrate</name>
    </ligand>
</feature>
<evidence type="ECO:0000256" key="9">
    <source>
        <dbReference type="HAMAP-Rule" id="MF_00169"/>
    </source>
</evidence>
<feature type="binding site" evidence="9 11">
    <location>
        <begin position="101"/>
        <end position="102"/>
    </location>
    <ligand>
        <name>substrate</name>
    </ligand>
</feature>
<dbReference type="NCBIfam" id="NF003806">
    <property type="entry name" value="PRK05395.1-3"/>
    <property type="match status" value="1"/>
</dbReference>
<evidence type="ECO:0000256" key="1">
    <source>
        <dbReference type="ARBA" id="ARBA00001864"/>
    </source>
</evidence>
<feature type="binding site" evidence="9 11">
    <location>
        <position position="111"/>
    </location>
    <ligand>
        <name>substrate</name>
    </ligand>
</feature>
<dbReference type="SUPFAM" id="SSF52304">
    <property type="entry name" value="Type II 3-dehydroquinate dehydratase"/>
    <property type="match status" value="1"/>
</dbReference>
<keyword evidence="14" id="KW-1185">Reference proteome</keyword>
<dbReference type="NCBIfam" id="TIGR01088">
    <property type="entry name" value="aroQ"/>
    <property type="match status" value="1"/>
</dbReference>
<gene>
    <name evidence="9" type="primary">aroQ</name>
    <name evidence="13" type="ORF">SAMN04488002_2563</name>
</gene>
<evidence type="ECO:0000256" key="10">
    <source>
        <dbReference type="PIRSR" id="PIRSR001399-1"/>
    </source>
</evidence>
<evidence type="ECO:0000256" key="3">
    <source>
        <dbReference type="ARBA" id="ARBA00004902"/>
    </source>
</evidence>
<dbReference type="NCBIfam" id="NF003807">
    <property type="entry name" value="PRK05395.1-4"/>
    <property type="match status" value="1"/>
</dbReference>
<dbReference type="PROSITE" id="PS01029">
    <property type="entry name" value="DEHYDROQUINASE_II"/>
    <property type="match status" value="1"/>
</dbReference>
<comment type="similarity">
    <text evidence="4 9">Belongs to the type-II 3-dehydroquinase family.</text>
</comment>
<evidence type="ECO:0000313" key="13">
    <source>
        <dbReference type="EMBL" id="SFR49810.1"/>
    </source>
</evidence>
<name>A0A1I6H613_9RHOB</name>
<dbReference type="CDD" id="cd00466">
    <property type="entry name" value="DHQase_II"/>
    <property type="match status" value="1"/>
</dbReference>
<protein>
    <recommendedName>
        <fullName evidence="6 9">3-dehydroquinate dehydratase</fullName>
        <shortName evidence="9">3-dehydroquinase</shortName>
        <ecNumber evidence="6 9">4.2.1.10</ecNumber>
    </recommendedName>
    <alternativeName>
        <fullName evidence="9">Type II DHQase</fullName>
    </alternativeName>
</protein>
<dbReference type="GO" id="GO:0019631">
    <property type="term" value="P:quinate catabolic process"/>
    <property type="evidence" value="ECO:0007669"/>
    <property type="project" value="TreeGrafter"/>
</dbReference>
<keyword evidence="7 9" id="KW-0057">Aromatic amino acid biosynthesis</keyword>
<organism evidence="13 14">
    <name type="scientific">Litoreibacter janthinus</name>
    <dbReference type="NCBI Taxonomy" id="670154"/>
    <lineage>
        <taxon>Bacteria</taxon>
        <taxon>Pseudomonadati</taxon>
        <taxon>Pseudomonadota</taxon>
        <taxon>Alphaproteobacteria</taxon>
        <taxon>Rhodobacterales</taxon>
        <taxon>Roseobacteraceae</taxon>
        <taxon>Litoreibacter</taxon>
    </lineage>
</organism>
<dbReference type="HAMAP" id="MF_00169">
    <property type="entry name" value="AroQ"/>
    <property type="match status" value="1"/>
</dbReference>
<dbReference type="PANTHER" id="PTHR21272:SF3">
    <property type="entry name" value="CATABOLIC 3-DEHYDROQUINASE"/>
    <property type="match status" value="1"/>
</dbReference>
<dbReference type="GO" id="GO:0009073">
    <property type="term" value="P:aromatic amino acid family biosynthetic process"/>
    <property type="evidence" value="ECO:0007669"/>
    <property type="project" value="UniProtKB-KW"/>
</dbReference>
<feature type="site" description="Transition state stabilizer" evidence="9 12">
    <location>
        <position position="18"/>
    </location>
</feature>
<evidence type="ECO:0000256" key="11">
    <source>
        <dbReference type="PIRSR" id="PIRSR001399-2"/>
    </source>
</evidence>
<dbReference type="InterPro" id="IPR036441">
    <property type="entry name" value="DHquinase_II_sf"/>
</dbReference>
<keyword evidence="8 9" id="KW-0456">Lyase</keyword>
<evidence type="ECO:0000256" key="5">
    <source>
        <dbReference type="ARBA" id="ARBA00011193"/>
    </source>
</evidence>
<dbReference type="RefSeq" id="WP_090217371.1">
    <property type="nucleotide sequence ID" value="NZ_FOYO01000001.1"/>
</dbReference>
<dbReference type="PIRSF" id="PIRSF001399">
    <property type="entry name" value="DHquinase_II"/>
    <property type="match status" value="1"/>
</dbReference>
<dbReference type="GO" id="GO:0003855">
    <property type="term" value="F:3-dehydroquinate dehydratase activity"/>
    <property type="evidence" value="ECO:0007669"/>
    <property type="project" value="UniProtKB-UniRule"/>
</dbReference>
<feature type="binding site" evidence="9 11">
    <location>
        <position position="80"/>
    </location>
    <ligand>
        <name>substrate</name>
    </ligand>
</feature>
<dbReference type="EMBL" id="FOYO01000001">
    <property type="protein sequence ID" value="SFR49810.1"/>
    <property type="molecule type" value="Genomic_DNA"/>
</dbReference>
<dbReference type="OrthoDB" id="9790793at2"/>
<dbReference type="InterPro" id="IPR001874">
    <property type="entry name" value="DHquinase_II"/>
</dbReference>
<dbReference type="STRING" id="670154.SAMN04488002_2563"/>
<dbReference type="InterPro" id="IPR018509">
    <property type="entry name" value="DHquinase_II_CS"/>
</dbReference>
<dbReference type="EC" id="4.2.1.10" evidence="6 9"/>
<evidence type="ECO:0000256" key="12">
    <source>
        <dbReference type="PIRSR" id="PIRSR001399-3"/>
    </source>
</evidence>
<feature type="active site" description="Proton donor" evidence="9 10">
    <location>
        <position position="100"/>
    </location>
</feature>
<evidence type="ECO:0000256" key="6">
    <source>
        <dbReference type="ARBA" id="ARBA00012060"/>
    </source>
</evidence>
<evidence type="ECO:0000256" key="2">
    <source>
        <dbReference type="ARBA" id="ARBA00003924"/>
    </source>
</evidence>
<feature type="binding site" evidence="9 11">
    <location>
        <position position="87"/>
    </location>
    <ligand>
        <name>substrate</name>
    </ligand>
</feature>
<dbReference type="UniPathway" id="UPA00053">
    <property type="reaction ID" value="UER00086"/>
</dbReference>
<dbReference type="Pfam" id="PF01220">
    <property type="entry name" value="DHquinase_II"/>
    <property type="match status" value="1"/>
</dbReference>
<evidence type="ECO:0000256" key="8">
    <source>
        <dbReference type="ARBA" id="ARBA00023239"/>
    </source>
</evidence>